<gene>
    <name evidence="2" type="ORF">CHLRE_04g215100v5</name>
</gene>
<feature type="region of interest" description="Disordered" evidence="1">
    <location>
        <begin position="1"/>
        <end position="68"/>
    </location>
</feature>
<evidence type="ECO:0000313" key="2">
    <source>
        <dbReference type="EMBL" id="PNW83928.1"/>
    </source>
</evidence>
<feature type="region of interest" description="Disordered" evidence="1">
    <location>
        <begin position="264"/>
        <end position="346"/>
    </location>
</feature>
<proteinExistence type="predicted"/>
<dbReference type="Proteomes" id="UP000006906">
    <property type="component" value="Chromosome 4"/>
</dbReference>
<organism evidence="2 3">
    <name type="scientific">Chlamydomonas reinhardtii</name>
    <name type="common">Chlamydomonas smithii</name>
    <dbReference type="NCBI Taxonomy" id="3055"/>
    <lineage>
        <taxon>Eukaryota</taxon>
        <taxon>Viridiplantae</taxon>
        <taxon>Chlorophyta</taxon>
        <taxon>core chlorophytes</taxon>
        <taxon>Chlorophyceae</taxon>
        <taxon>CS clade</taxon>
        <taxon>Chlamydomonadales</taxon>
        <taxon>Chlamydomonadaceae</taxon>
        <taxon>Chlamydomonas</taxon>
    </lineage>
</organism>
<feature type="region of interest" description="Disordered" evidence="1">
    <location>
        <begin position="195"/>
        <end position="226"/>
    </location>
</feature>
<feature type="compositionally biased region" description="Low complexity" evidence="1">
    <location>
        <begin position="209"/>
        <end position="226"/>
    </location>
</feature>
<dbReference type="Gramene" id="PNW83928">
    <property type="protein sequence ID" value="PNW83928"/>
    <property type="gene ID" value="CHLRE_04g215100v5"/>
</dbReference>
<reference evidence="2 3" key="1">
    <citation type="journal article" date="2007" name="Science">
        <title>The Chlamydomonas genome reveals the evolution of key animal and plant functions.</title>
        <authorList>
            <person name="Merchant S.S."/>
            <person name="Prochnik S.E."/>
            <person name="Vallon O."/>
            <person name="Harris E.H."/>
            <person name="Karpowicz S.J."/>
            <person name="Witman G.B."/>
            <person name="Terry A."/>
            <person name="Salamov A."/>
            <person name="Fritz-Laylin L.K."/>
            <person name="Marechal-Drouard L."/>
            <person name="Marshall W.F."/>
            <person name="Qu L.H."/>
            <person name="Nelson D.R."/>
            <person name="Sanderfoot A.A."/>
            <person name="Spalding M.H."/>
            <person name="Kapitonov V.V."/>
            <person name="Ren Q."/>
            <person name="Ferris P."/>
            <person name="Lindquist E."/>
            <person name="Shapiro H."/>
            <person name="Lucas S.M."/>
            <person name="Grimwood J."/>
            <person name="Schmutz J."/>
            <person name="Cardol P."/>
            <person name="Cerutti H."/>
            <person name="Chanfreau G."/>
            <person name="Chen C.L."/>
            <person name="Cognat V."/>
            <person name="Croft M.T."/>
            <person name="Dent R."/>
            <person name="Dutcher S."/>
            <person name="Fernandez E."/>
            <person name="Fukuzawa H."/>
            <person name="Gonzalez-Ballester D."/>
            <person name="Gonzalez-Halphen D."/>
            <person name="Hallmann A."/>
            <person name="Hanikenne M."/>
            <person name="Hippler M."/>
            <person name="Inwood W."/>
            <person name="Jabbari K."/>
            <person name="Kalanon M."/>
            <person name="Kuras R."/>
            <person name="Lefebvre P.A."/>
            <person name="Lemaire S.D."/>
            <person name="Lobanov A.V."/>
            <person name="Lohr M."/>
            <person name="Manuell A."/>
            <person name="Meier I."/>
            <person name="Mets L."/>
            <person name="Mittag M."/>
            <person name="Mittelmeier T."/>
            <person name="Moroney J.V."/>
            <person name="Moseley J."/>
            <person name="Napoli C."/>
            <person name="Nedelcu A.M."/>
            <person name="Niyogi K."/>
            <person name="Novoselov S.V."/>
            <person name="Paulsen I.T."/>
            <person name="Pazour G."/>
            <person name="Purton S."/>
            <person name="Ral J.P."/>
            <person name="Riano-Pachon D.M."/>
            <person name="Riekhof W."/>
            <person name="Rymarquis L."/>
            <person name="Schroda M."/>
            <person name="Stern D."/>
            <person name="Umen J."/>
            <person name="Willows R."/>
            <person name="Wilson N."/>
            <person name="Zimmer S.L."/>
            <person name="Allmer J."/>
            <person name="Balk J."/>
            <person name="Bisova K."/>
            <person name="Chen C.J."/>
            <person name="Elias M."/>
            <person name="Gendler K."/>
            <person name="Hauser C."/>
            <person name="Lamb M.R."/>
            <person name="Ledford H."/>
            <person name="Long J.C."/>
            <person name="Minagawa J."/>
            <person name="Page M.D."/>
            <person name="Pan J."/>
            <person name="Pootakham W."/>
            <person name="Roje S."/>
            <person name="Rose A."/>
            <person name="Stahlberg E."/>
            <person name="Terauchi A.M."/>
            <person name="Yang P."/>
            <person name="Ball S."/>
            <person name="Bowler C."/>
            <person name="Dieckmann C.L."/>
            <person name="Gladyshev V.N."/>
            <person name="Green P."/>
            <person name="Jorgensen R."/>
            <person name="Mayfield S."/>
            <person name="Mueller-Roeber B."/>
            <person name="Rajamani S."/>
            <person name="Sayre R.T."/>
            <person name="Brokstein P."/>
            <person name="Dubchak I."/>
            <person name="Goodstein D."/>
            <person name="Hornick L."/>
            <person name="Huang Y.W."/>
            <person name="Jhaveri J."/>
            <person name="Luo Y."/>
            <person name="Martinez D."/>
            <person name="Ngau W.C."/>
            <person name="Otillar B."/>
            <person name="Poliakov A."/>
            <person name="Porter A."/>
            <person name="Szajkowski L."/>
            <person name="Werner G."/>
            <person name="Zhou K."/>
            <person name="Grigoriev I.V."/>
            <person name="Rokhsar D.S."/>
            <person name="Grossman A.R."/>
        </authorList>
    </citation>
    <scope>NUCLEOTIDE SEQUENCE [LARGE SCALE GENOMIC DNA]</scope>
    <source>
        <strain evidence="3">CC-503</strain>
    </source>
</reference>
<dbReference type="InParanoid" id="A0A2K3DTS4"/>
<dbReference type="RefSeq" id="XP_042925106.1">
    <property type="nucleotide sequence ID" value="XM_043061680.1"/>
</dbReference>
<dbReference type="AlphaFoldDB" id="A0A2K3DTS4"/>
<evidence type="ECO:0000313" key="3">
    <source>
        <dbReference type="Proteomes" id="UP000006906"/>
    </source>
</evidence>
<feature type="compositionally biased region" description="Polar residues" evidence="1">
    <location>
        <begin position="1"/>
        <end position="12"/>
    </location>
</feature>
<dbReference type="OrthoDB" id="551759at2759"/>
<evidence type="ECO:0000256" key="1">
    <source>
        <dbReference type="SAM" id="MobiDB-lite"/>
    </source>
</evidence>
<accession>A0A2K3DTS4</accession>
<feature type="compositionally biased region" description="Polar residues" evidence="1">
    <location>
        <begin position="33"/>
        <end position="43"/>
    </location>
</feature>
<name>A0A2K3DTS4_CHLRE</name>
<keyword evidence="3" id="KW-1185">Reference proteome</keyword>
<sequence>MYGSSSAETRSLLTPGLRLGPPQRTPALALQRPTGSIATSTGPQRVAAAPAPSSHSGGVDRSLSCRAPSQPTLSHQVFKTPVKSASASSVHVDSLCTEFRSKTALRVPADRPAKDQPQLSGLATGVLKPRIRPGDDACWFSPPRGGRNLSRELRGLGVDSGFGGSEAAAEATRFAVPTTSAASTATTTFAAHPCSSYQSGGSSGGGGSAAWAASAGPGGSWQATPSTATATASAAAATSAAAAPGSAQLPVAVSAGAPPLVCGGGHRTHDTATSAVSHGGTGAGAGGGGGGGRSCSGGGCGGTAATSTSSHMSSGKVCPSASGATEASGGLSGGNNATGADSLAQPHCPPARAGGCGPAAVPVPAAATLVERDGVPAAASAAMPLNGITAPAAPSRGEAHTAPVGGVTAAAAAAAAGGTSSQRRVAAVASEAPAGSGAHRAASEGATHSYNGEHLAAPQQQQQQQALGSVKLFSPVKAGRAHREKLGTDVVLTPVRRSARTSQKPTTPIGALLEMTNFAFVNNSYLNAE</sequence>
<feature type="compositionally biased region" description="Gly residues" evidence="1">
    <location>
        <begin position="279"/>
        <end position="302"/>
    </location>
</feature>
<protein>
    <submittedName>
        <fullName evidence="2">Uncharacterized protein</fullName>
    </submittedName>
</protein>
<dbReference type="KEGG" id="cre:CHLRE_04g215100v5"/>
<feature type="compositionally biased region" description="Low complexity" evidence="1">
    <location>
        <begin position="303"/>
        <end position="315"/>
    </location>
</feature>
<dbReference type="EMBL" id="CM008965">
    <property type="protein sequence ID" value="PNW83928.1"/>
    <property type="molecule type" value="Genomic_DNA"/>
</dbReference>
<dbReference type="GeneID" id="66053136"/>